<sequence length="193" mass="21913">MERIYQVMLLNCLFIISCLPVVTIGAAITAAYGTAYKLVDYREGILYKEYLHQFKLNFWPATKIWLLLIGLILGGFAIFPFMRPFLVGNRLAYYVMMIVMTALALTVLYLFPLTARFDNTLSGTVVNAMILSLKHLPISILLFLVSIGGVLVPFYFPKLLFAWLFVGAGLVFFLNAKLILKVFAQYENTEERS</sequence>
<proteinExistence type="predicted"/>
<evidence type="ECO:0000313" key="2">
    <source>
        <dbReference type="EMBL" id="OJG18986.1"/>
    </source>
</evidence>
<evidence type="ECO:0008006" key="4">
    <source>
        <dbReference type="Google" id="ProtNLM"/>
    </source>
</evidence>
<keyword evidence="3" id="KW-1185">Reference proteome</keyword>
<keyword evidence="1" id="KW-0812">Transmembrane</keyword>
<dbReference type="Pfam" id="PF04854">
    <property type="entry name" value="DUF624"/>
    <property type="match status" value="1"/>
</dbReference>
<feature type="transmembrane region" description="Helical" evidence="1">
    <location>
        <begin position="91"/>
        <end position="115"/>
    </location>
</feature>
<protein>
    <recommendedName>
        <fullName evidence="4">DUF624 domain-containing protein</fullName>
    </recommendedName>
</protein>
<dbReference type="Proteomes" id="UP000181884">
    <property type="component" value="Unassembled WGS sequence"/>
</dbReference>
<dbReference type="PROSITE" id="PS51257">
    <property type="entry name" value="PROKAR_LIPOPROTEIN"/>
    <property type="match status" value="1"/>
</dbReference>
<reference evidence="2 3" key="1">
    <citation type="submission" date="2014-12" db="EMBL/GenBank/DDBJ databases">
        <title>Draft genome sequences of 29 type strains of Enterococci.</title>
        <authorList>
            <person name="Zhong Z."/>
            <person name="Sun Z."/>
            <person name="Liu W."/>
            <person name="Zhang W."/>
            <person name="Zhang H."/>
        </authorList>
    </citation>
    <scope>NUCLEOTIDE SEQUENCE [LARGE SCALE GENOMIC DNA]</scope>
    <source>
        <strain evidence="2 3">DSM 17029</strain>
    </source>
</reference>
<keyword evidence="1" id="KW-1133">Transmembrane helix</keyword>
<keyword evidence="1" id="KW-0472">Membrane</keyword>
<name>A0A1L8RGU2_9ENTE</name>
<accession>A0A1L8RGU2</accession>
<feature type="transmembrane region" description="Helical" evidence="1">
    <location>
        <begin position="56"/>
        <end position="79"/>
    </location>
</feature>
<dbReference type="InterPro" id="IPR006938">
    <property type="entry name" value="DUF624"/>
</dbReference>
<organism evidence="2 3">
    <name type="scientific">Enterococcus canis</name>
    <dbReference type="NCBI Taxonomy" id="214095"/>
    <lineage>
        <taxon>Bacteria</taxon>
        <taxon>Bacillati</taxon>
        <taxon>Bacillota</taxon>
        <taxon>Bacilli</taxon>
        <taxon>Lactobacillales</taxon>
        <taxon>Enterococcaceae</taxon>
        <taxon>Enterococcus</taxon>
    </lineage>
</organism>
<dbReference type="STRING" id="214095.RU97_GL001604"/>
<evidence type="ECO:0000313" key="3">
    <source>
        <dbReference type="Proteomes" id="UP000181884"/>
    </source>
</evidence>
<comment type="caution">
    <text evidence="2">The sequence shown here is derived from an EMBL/GenBank/DDBJ whole genome shotgun (WGS) entry which is preliminary data.</text>
</comment>
<feature type="transmembrane region" description="Helical" evidence="1">
    <location>
        <begin position="163"/>
        <end position="184"/>
    </location>
</feature>
<feature type="transmembrane region" description="Helical" evidence="1">
    <location>
        <begin position="135"/>
        <end position="156"/>
    </location>
</feature>
<gene>
    <name evidence="2" type="ORF">RU97_GL001604</name>
</gene>
<evidence type="ECO:0000256" key="1">
    <source>
        <dbReference type="SAM" id="Phobius"/>
    </source>
</evidence>
<feature type="transmembrane region" description="Helical" evidence="1">
    <location>
        <begin position="12"/>
        <end position="36"/>
    </location>
</feature>
<dbReference type="EMBL" id="JXKH01000003">
    <property type="protein sequence ID" value="OJG18986.1"/>
    <property type="molecule type" value="Genomic_DNA"/>
</dbReference>
<dbReference type="AlphaFoldDB" id="A0A1L8RGU2"/>